<dbReference type="SMART" id="SM01419">
    <property type="entry name" value="Thiol-ester_cl"/>
    <property type="match status" value="1"/>
</dbReference>
<dbReference type="InterPro" id="IPR011625">
    <property type="entry name" value="A2M_N_BRD"/>
</dbReference>
<evidence type="ECO:0000259" key="2">
    <source>
        <dbReference type="SMART" id="SM01359"/>
    </source>
</evidence>
<organism evidence="4">
    <name type="scientific">Mesotoga infera</name>
    <dbReference type="NCBI Taxonomy" id="1236046"/>
    <lineage>
        <taxon>Bacteria</taxon>
        <taxon>Thermotogati</taxon>
        <taxon>Thermotogota</taxon>
        <taxon>Thermotogae</taxon>
        <taxon>Kosmotogales</taxon>
        <taxon>Kosmotogaceae</taxon>
        <taxon>Mesotoga</taxon>
    </lineage>
</organism>
<evidence type="ECO:0000256" key="1">
    <source>
        <dbReference type="ARBA" id="ARBA00010556"/>
    </source>
</evidence>
<accession>A0A7C1CV02</accession>
<comment type="similarity">
    <text evidence="1">Belongs to the protease inhibitor I39 (alpha-2-macroglobulin) family. Bacterial alpha-2-macroglobulin subfamily.</text>
</comment>
<dbReference type="GO" id="GO:0005615">
    <property type="term" value="C:extracellular space"/>
    <property type="evidence" value="ECO:0007669"/>
    <property type="project" value="InterPro"/>
</dbReference>
<dbReference type="Pfam" id="PF17973">
    <property type="entry name" value="bMG10"/>
    <property type="match status" value="1"/>
</dbReference>
<dbReference type="InterPro" id="IPR002890">
    <property type="entry name" value="MG2"/>
</dbReference>
<dbReference type="SUPFAM" id="SSF48239">
    <property type="entry name" value="Terpenoid cyclases/Protein prenyltransferases"/>
    <property type="match status" value="1"/>
</dbReference>
<evidence type="ECO:0000259" key="3">
    <source>
        <dbReference type="SMART" id="SM01360"/>
    </source>
</evidence>
<dbReference type="Pfam" id="PF07678">
    <property type="entry name" value="TED_complement"/>
    <property type="match status" value="1"/>
</dbReference>
<feature type="domain" description="Alpha-2-macroglobulin bait region" evidence="2">
    <location>
        <begin position="531"/>
        <end position="667"/>
    </location>
</feature>
<dbReference type="CDD" id="cd02891">
    <property type="entry name" value="A2M_like"/>
    <property type="match status" value="1"/>
</dbReference>
<dbReference type="InterPro" id="IPR008930">
    <property type="entry name" value="Terpenoid_cyclase/PrenylTrfase"/>
</dbReference>
<name>A0A7C1CV02_9BACT</name>
<dbReference type="SMART" id="SM01359">
    <property type="entry name" value="A2M_N_2"/>
    <property type="match status" value="1"/>
</dbReference>
<dbReference type="Pfam" id="PF00207">
    <property type="entry name" value="A2M"/>
    <property type="match status" value="1"/>
</dbReference>
<dbReference type="InterPro" id="IPR051802">
    <property type="entry name" value="YfhM-like"/>
</dbReference>
<dbReference type="PANTHER" id="PTHR40094">
    <property type="entry name" value="ALPHA-2-MACROGLOBULIN HOMOLOG"/>
    <property type="match status" value="1"/>
</dbReference>
<comment type="caution">
    <text evidence="4">The sequence shown here is derived from an EMBL/GenBank/DDBJ whole genome shotgun (WGS) entry which is preliminary data.</text>
</comment>
<gene>
    <name evidence="4" type="ORF">ENN47_10315</name>
</gene>
<dbReference type="Proteomes" id="UP000886198">
    <property type="component" value="Unassembled WGS sequence"/>
</dbReference>
<protein>
    <submittedName>
        <fullName evidence="4">Alpha-2-macroglobulin domain protein</fullName>
    </submittedName>
</protein>
<dbReference type="InterPro" id="IPR001599">
    <property type="entry name" value="Macroglobln_a2"/>
</dbReference>
<feature type="domain" description="Alpha-2-macroglobulin" evidence="3">
    <location>
        <begin position="752"/>
        <end position="842"/>
    </location>
</feature>
<dbReference type="Pfam" id="PF01835">
    <property type="entry name" value="MG2"/>
    <property type="match status" value="1"/>
</dbReference>
<dbReference type="InterPro" id="IPR047565">
    <property type="entry name" value="Alpha-macroglob_thiol-ester_cl"/>
</dbReference>
<sequence>MRKASVVLLIILFTGLTAIAFQIQRYGYKLESSFIELYSLDYLPTVYTDSKDSYIDIKIYDLDEQDLTGAITIGDVGISGDPLYALRQTVSEKQRVHFPDEALKGLRLIVVSSQSGTTKLMTSYRMVGAQLLAHEDGAMLRLWKKDDSEFIENFALYRLKDGELIGRTEDGVFAFNYLPTVDDAILVQSAEGSILWRPGEYDYYFSSKDICLTFTDRPAYKAGEVVNFRSFIREITPAGYEIPEIDSVEVEIVDPLNRGVYSEVLEPDDLGSVSGTFRTYSEITRGSYRIIIRWEENEDYYYFQIADYKKPTFFTTAEPTIGAFRKGEPITINVSSQYYFGDPVSLGKVDYTIYKGNQYVDNGSARLDGLGNTVIGYVDGLESGSYYAIVTVSDDTGMQSRSMVEFKVVQGTFDFYVDYRFTDIEAVVKIETKLNDDTPVSKACEVKVWYEEPVILMDKGKQIEKKLKINIFSEELSTDSGGKAEVLIDLRDVPSDTVVYFEINGSPSGEPEVVDSYSVYTSGYYDYYGSILIDSVESAVPGSKAKVSFYTSSPMDLWIIADFSGDFKQFPFSSTEGKNTVEIEIPENYAYDNFMLFIVGYKNYQIVQSQLIGVKTSSKDLKIGLLTQDRYEPGDTVNMKVHVSDSEGNPASVGLTVAVVSQAMLSLFEGDYDQWKASLGSPFNRGFNTVSINDLYYSAYPSIAKLGDLLESQPPAAESKVTGGAPLGMGDLGKEADSLTSDVKARKLFSDSAFWSIGTFTDENGVAELSFVVPEDLDTWTIRALAAELGGDFSYERSGFETWKPMTVSSFLPEFLIAGDKVNLVFSVKNNLDSRMPVITGFYLDGEVIEEKGSTIDAFGSRSFTYEVELRDLLPSEKEEKLKVKFVVEGSRGSDGVEYEIPLKPRFTYLRFGNLEFLDGNKILEFSENSIGTITISSTIDPILLEAIRYLVDYPYGCVEQTMSRLLPALAASKLLEGADEPFVKKVSVVVGEGLERLYGFQHYDGGWGWWKDDRSTPFMTAYVMLGLYLATENGYDINRDVIAMGYSAMKSLNKEDPDPFLQYVIVLFSRKLRDPVGSIVDYKGDVASIVLTALSYETLNMKEKASALIEEAMEYVDLSADDAIHGKSFSYFFDDTVILSLLLKASVDLEMPSTTIAEISRRLLKMGNGSYWYRTSSTAMAILSLSSVSNVLSEEAEVKVMSGSGEVIFEGDVADSITVPFAGENMLVESTDMVVVSINGEATVEMELIEAENIGLTIERILRRKLPVPMDDTHVLTTPQIDSPYVVSSIKTLTPDEVGSLEISVSKSIEGMKLAITEGELKLGEYGLGLRIYEGDVLGISNGEIIIRTLEYGYYDDATAEIHSIKLGIPEPISVGETIISEVRIMIPDDIPYVVLEDMLPSTGISVEENLEADILGYTKFYYYDYYWWGYTFKDARFDRISFFFRDGGEFVTKSNWRILTKGEFIIPAVQAWAMYDGDVRSNTESVRLIVE</sequence>
<dbReference type="EMBL" id="DSBT01000317">
    <property type="protein sequence ID" value="HDP78554.1"/>
    <property type="molecule type" value="Genomic_DNA"/>
</dbReference>
<dbReference type="PANTHER" id="PTHR40094:SF1">
    <property type="entry name" value="UBIQUITIN DOMAIN-CONTAINING PROTEIN"/>
    <property type="match status" value="1"/>
</dbReference>
<dbReference type="Gene3D" id="1.50.10.20">
    <property type="match status" value="1"/>
</dbReference>
<dbReference type="GO" id="GO:0004866">
    <property type="term" value="F:endopeptidase inhibitor activity"/>
    <property type="evidence" value="ECO:0007669"/>
    <property type="project" value="InterPro"/>
</dbReference>
<proteinExistence type="inferred from homology"/>
<evidence type="ECO:0000313" key="4">
    <source>
        <dbReference type="EMBL" id="HDP78554.1"/>
    </source>
</evidence>
<dbReference type="SMART" id="SM01360">
    <property type="entry name" value="A2M"/>
    <property type="match status" value="1"/>
</dbReference>
<dbReference type="Gene3D" id="2.60.40.1930">
    <property type="match status" value="1"/>
</dbReference>
<reference evidence="4" key="1">
    <citation type="journal article" date="2020" name="mSystems">
        <title>Genome- and Community-Level Interaction Insights into Carbon Utilization and Element Cycling Functions of Hydrothermarchaeota in Hydrothermal Sediment.</title>
        <authorList>
            <person name="Zhou Z."/>
            <person name="Liu Y."/>
            <person name="Xu W."/>
            <person name="Pan J."/>
            <person name="Luo Z.H."/>
            <person name="Li M."/>
        </authorList>
    </citation>
    <scope>NUCLEOTIDE SEQUENCE [LARGE SCALE GENOMIC DNA]</scope>
    <source>
        <strain evidence="4">SpSt-1179</strain>
    </source>
</reference>
<dbReference type="InterPro" id="IPR041246">
    <property type="entry name" value="Bact_MG10"/>
</dbReference>
<dbReference type="InterPro" id="IPR011626">
    <property type="entry name" value="Alpha-macroglobulin_TED"/>
</dbReference>